<accession>A0A086SVF5</accession>
<dbReference type="Gene3D" id="1.10.1670.10">
    <property type="entry name" value="Helix-hairpin-Helix base-excision DNA repair enzymes (C-terminal)"/>
    <property type="match status" value="1"/>
</dbReference>
<dbReference type="STRING" id="857340.A0A086SVF5"/>
<comment type="similarity">
    <text evidence="1 8">Belongs to the Nth/MutY family.</text>
</comment>
<evidence type="ECO:0000256" key="8">
    <source>
        <dbReference type="HAMAP-Rule" id="MF_03183"/>
    </source>
</evidence>
<keyword evidence="6 8" id="KW-0326">Glycosidase</keyword>
<evidence type="ECO:0000256" key="7">
    <source>
        <dbReference type="ARBA" id="ARBA00044632"/>
    </source>
</evidence>
<dbReference type="EMBL" id="JPKY01000147">
    <property type="protein sequence ID" value="KFH41087.1"/>
    <property type="molecule type" value="Genomic_DNA"/>
</dbReference>
<proteinExistence type="inferred from homology"/>
<protein>
    <recommendedName>
        <fullName evidence="8">Endonuclease III homolog</fullName>
        <ecNumber evidence="8">3.2.2.-</ecNumber>
        <ecNumber evidence="8">4.2.99.18</ecNumber>
    </recommendedName>
    <alternativeName>
        <fullName evidence="8">Bifunctional DNA N-glycosylase/DNA-(apurinic or apyrimidinic site) lyase</fullName>
        <shortName evidence="8">DNA glycosylase/AP lyase</shortName>
    </alternativeName>
</protein>
<dbReference type="InterPro" id="IPR030841">
    <property type="entry name" value="NTH1"/>
</dbReference>
<dbReference type="InterPro" id="IPR003265">
    <property type="entry name" value="HhH-GPD_domain"/>
</dbReference>
<keyword evidence="2 8" id="KW-0227">DNA damage</keyword>
<dbReference type="HOGENOM" id="CLU_012862_4_1_1"/>
<evidence type="ECO:0000256" key="6">
    <source>
        <dbReference type="ARBA" id="ARBA00023295"/>
    </source>
</evidence>
<keyword evidence="4 8" id="KW-0234">DNA repair</keyword>
<dbReference type="FunFam" id="1.10.340.30:FF:000014">
    <property type="entry name" value="Endonuclease III homolog"/>
    <property type="match status" value="1"/>
</dbReference>
<evidence type="ECO:0000313" key="12">
    <source>
        <dbReference type="Proteomes" id="UP000029964"/>
    </source>
</evidence>
<evidence type="ECO:0000259" key="10">
    <source>
        <dbReference type="SMART" id="SM00478"/>
    </source>
</evidence>
<feature type="compositionally biased region" description="Low complexity" evidence="9">
    <location>
        <begin position="87"/>
        <end position="99"/>
    </location>
</feature>
<dbReference type="OrthoDB" id="2099276at2759"/>
<keyword evidence="5 8" id="KW-0456">Lyase</keyword>
<feature type="compositionally biased region" description="Basic and acidic residues" evidence="9">
    <location>
        <begin position="1"/>
        <end position="15"/>
    </location>
</feature>
<dbReference type="SMART" id="SM00478">
    <property type="entry name" value="ENDO3c"/>
    <property type="match status" value="1"/>
</dbReference>
<evidence type="ECO:0000256" key="3">
    <source>
        <dbReference type="ARBA" id="ARBA00022801"/>
    </source>
</evidence>
<dbReference type="GO" id="GO:0000703">
    <property type="term" value="F:oxidized pyrimidine nucleobase lesion DNA N-glycosylase activity"/>
    <property type="evidence" value="ECO:0007669"/>
    <property type="project" value="UniProtKB-UniRule"/>
</dbReference>
<organism evidence="11 12">
    <name type="scientific">Hapsidospora chrysogenum (strain ATCC 11550 / CBS 779.69 / DSM 880 / IAM 14645 / JCM 23072 / IMI 49137)</name>
    <name type="common">Acremonium chrysogenum</name>
    <dbReference type="NCBI Taxonomy" id="857340"/>
    <lineage>
        <taxon>Eukaryota</taxon>
        <taxon>Fungi</taxon>
        <taxon>Dikarya</taxon>
        <taxon>Ascomycota</taxon>
        <taxon>Pezizomycotina</taxon>
        <taxon>Sordariomycetes</taxon>
        <taxon>Hypocreomycetidae</taxon>
        <taxon>Hypocreales</taxon>
        <taxon>Bionectriaceae</taxon>
        <taxon>Hapsidospora</taxon>
    </lineage>
</organism>
<dbReference type="EC" id="3.2.2.-" evidence="8"/>
<dbReference type="GO" id="GO:0005634">
    <property type="term" value="C:nucleus"/>
    <property type="evidence" value="ECO:0007669"/>
    <property type="project" value="UniProtKB-SubCell"/>
</dbReference>
<comment type="subcellular location">
    <subcellularLocation>
        <location evidence="8">Nucleus</location>
    </subcellularLocation>
    <subcellularLocation>
        <location evidence="8">Mitochondrion</location>
    </subcellularLocation>
</comment>
<dbReference type="Pfam" id="PF00633">
    <property type="entry name" value="HHH"/>
    <property type="match status" value="1"/>
</dbReference>
<dbReference type="GO" id="GO:0006285">
    <property type="term" value="P:base-excision repair, AP site formation"/>
    <property type="evidence" value="ECO:0007669"/>
    <property type="project" value="UniProtKB-UniRule"/>
</dbReference>
<dbReference type="PROSITE" id="PS01155">
    <property type="entry name" value="ENDONUCLEASE_III_2"/>
    <property type="match status" value="1"/>
</dbReference>
<dbReference type="GO" id="GO:0005739">
    <property type="term" value="C:mitochondrion"/>
    <property type="evidence" value="ECO:0007669"/>
    <property type="project" value="UniProtKB-SubCell"/>
</dbReference>
<dbReference type="Proteomes" id="UP000029964">
    <property type="component" value="Unassembled WGS sequence"/>
</dbReference>
<dbReference type="InterPro" id="IPR023170">
    <property type="entry name" value="HhH_base_excis_C"/>
</dbReference>
<evidence type="ECO:0000256" key="9">
    <source>
        <dbReference type="SAM" id="MobiDB-lite"/>
    </source>
</evidence>
<dbReference type="SUPFAM" id="SSF48150">
    <property type="entry name" value="DNA-glycosylase"/>
    <property type="match status" value="1"/>
</dbReference>
<dbReference type="CDD" id="cd00056">
    <property type="entry name" value="ENDO3c"/>
    <property type="match status" value="1"/>
</dbReference>
<comment type="caution">
    <text evidence="11">The sequence shown here is derived from an EMBL/GenBank/DDBJ whole genome shotgun (WGS) entry which is preliminary data.</text>
</comment>
<dbReference type="GO" id="GO:0006289">
    <property type="term" value="P:nucleotide-excision repair"/>
    <property type="evidence" value="ECO:0007669"/>
    <property type="project" value="TreeGrafter"/>
</dbReference>
<keyword evidence="11" id="KW-0255">Endonuclease</keyword>
<comment type="function">
    <text evidence="8">Bifunctional DNA N-glycosylase with associated apurinic/apyrimidinic (AP) lyase function that catalyzes the first step in base excision repair (BER), the primary repair pathway for the repair of oxidative DNA damage. The DNA N-glycosylase activity releases the damaged DNA base from DNA by cleaving the N-glycosidic bond, leaving an AP site. The AP lyase activity cleaves the phosphodiester bond 3' to the AP site by a beta-elimination. Primarily recognizes and repairs oxidative base damage of pyrimidines.</text>
</comment>
<keyword evidence="8" id="KW-0539">Nucleus</keyword>
<dbReference type="Gene3D" id="1.10.340.30">
    <property type="entry name" value="Hypothetical protein, domain 2"/>
    <property type="match status" value="1"/>
</dbReference>
<reference evidence="12" key="1">
    <citation type="journal article" date="2014" name="Genome Announc.">
        <title>Genome sequence and annotation of Acremonium chrysogenum, producer of the beta-lactam antibiotic cephalosporin C.</title>
        <authorList>
            <person name="Terfehr D."/>
            <person name="Dahlmann T.A."/>
            <person name="Specht T."/>
            <person name="Zadra I."/>
            <person name="Kuernsteiner H."/>
            <person name="Kueck U."/>
        </authorList>
    </citation>
    <scope>NUCLEOTIDE SEQUENCE [LARGE SCALE GENOMIC DNA]</scope>
    <source>
        <strain evidence="12">ATCC 11550 / CBS 779.69 / DSM 880 / IAM 14645 / JCM 23072 / IMI 49137</strain>
    </source>
</reference>
<keyword evidence="11" id="KW-0540">Nuclease</keyword>
<dbReference type="InterPro" id="IPR004036">
    <property type="entry name" value="Endonuclease-III-like_CS2"/>
</dbReference>
<name>A0A086SVF5_HAPC1</name>
<feature type="compositionally biased region" description="Polar residues" evidence="9">
    <location>
        <begin position="19"/>
        <end position="31"/>
    </location>
</feature>
<dbReference type="GO" id="GO:0003677">
    <property type="term" value="F:DNA binding"/>
    <property type="evidence" value="ECO:0007669"/>
    <property type="project" value="UniProtKB-UniRule"/>
</dbReference>
<evidence type="ECO:0000256" key="2">
    <source>
        <dbReference type="ARBA" id="ARBA00022763"/>
    </source>
</evidence>
<feature type="domain" description="HhH-GPD" evidence="10">
    <location>
        <begin position="175"/>
        <end position="333"/>
    </location>
</feature>
<dbReference type="InterPro" id="IPR011257">
    <property type="entry name" value="DNA_glycosylase"/>
</dbReference>
<comment type="caution">
    <text evidence="8">Lacks conserved residue(s) required for the propagation of feature annotation.</text>
</comment>
<keyword evidence="12" id="KW-1185">Reference proteome</keyword>
<dbReference type="PANTHER" id="PTHR43286">
    <property type="entry name" value="ENDONUCLEASE III-LIKE PROTEIN 1"/>
    <property type="match status" value="1"/>
</dbReference>
<evidence type="ECO:0000313" key="11">
    <source>
        <dbReference type="EMBL" id="KFH41087.1"/>
    </source>
</evidence>
<dbReference type="InterPro" id="IPR000445">
    <property type="entry name" value="HhH_motif"/>
</dbReference>
<feature type="compositionally biased region" description="Polar residues" evidence="9">
    <location>
        <begin position="39"/>
        <end position="52"/>
    </location>
</feature>
<sequence>MRTSRVSKETAKLFEHASGSVSPPQRMTRSSLARFAYANPSTTATENASQTPDIEDAFSTPPARKRRRVASTVKSEPVEEVDVAKLAATPSRTKATTTPRRARRPARKVTDPSTGEMTVAAPSDWEETYNVVREMRAPGGAAHGAAVDTMGCERLADKAASPKDQRFHTLIALMLSSQTKDTVNAVAMARLKSELPPYKEGAPPGLNLDNVLAVDPKLLNELIWAVGFHNNKTKYIKKTAEILRDEWDGDIPDTIEGLTSLPGVGPKMAYLCLSAAWDRTEGIGVDVHVHRITNLWGWNKTSTPEETRKALQSWLPRDRWREINGLLVGLGQAVCLPQGRRCGDCELGLRGLCRAAERKKVLEGRRLREVETVKKEDGSVVKTEVVAERLAVKEEVVNEDEGGTTREK</sequence>
<dbReference type="HAMAP" id="MF_03183">
    <property type="entry name" value="Endonuclease_III_Nth"/>
    <property type="match status" value="1"/>
</dbReference>
<keyword evidence="3 8" id="KW-0378">Hydrolase</keyword>
<dbReference type="Pfam" id="PF00730">
    <property type="entry name" value="HhH-GPD"/>
    <property type="match status" value="1"/>
</dbReference>
<dbReference type="EC" id="4.2.99.18" evidence="8"/>
<comment type="catalytic activity">
    <reaction evidence="7 8">
        <text>2'-deoxyribonucleotide-(2'-deoxyribose 5'-phosphate)-2'-deoxyribonucleotide-DNA = a 3'-end 2'-deoxyribonucleotide-(2,3-dehydro-2,3-deoxyribose 5'-phosphate)-DNA + a 5'-end 5'-phospho-2'-deoxyribonucleoside-DNA + H(+)</text>
        <dbReference type="Rhea" id="RHEA:66592"/>
        <dbReference type="Rhea" id="RHEA-COMP:13180"/>
        <dbReference type="Rhea" id="RHEA-COMP:16897"/>
        <dbReference type="Rhea" id="RHEA-COMP:17067"/>
        <dbReference type="ChEBI" id="CHEBI:15378"/>
        <dbReference type="ChEBI" id="CHEBI:136412"/>
        <dbReference type="ChEBI" id="CHEBI:157695"/>
        <dbReference type="ChEBI" id="CHEBI:167181"/>
        <dbReference type="EC" id="4.2.99.18"/>
    </reaction>
</comment>
<dbReference type="AlphaFoldDB" id="A0A086SVF5"/>
<evidence type="ECO:0000256" key="5">
    <source>
        <dbReference type="ARBA" id="ARBA00023239"/>
    </source>
</evidence>
<dbReference type="GO" id="GO:0140078">
    <property type="term" value="F:class I DNA-(apurinic or apyrimidinic site) endonuclease activity"/>
    <property type="evidence" value="ECO:0007669"/>
    <property type="project" value="UniProtKB-EC"/>
</dbReference>
<dbReference type="PANTHER" id="PTHR43286:SF1">
    <property type="entry name" value="ENDONUCLEASE III-LIKE PROTEIN 1"/>
    <property type="match status" value="1"/>
</dbReference>
<evidence type="ECO:0000256" key="1">
    <source>
        <dbReference type="ARBA" id="ARBA00008343"/>
    </source>
</evidence>
<gene>
    <name evidence="8" type="primary">NTH1</name>
    <name evidence="11" type="ORF">ACRE_082100</name>
</gene>
<keyword evidence="8" id="KW-0496">Mitochondrion</keyword>
<evidence type="ECO:0000256" key="4">
    <source>
        <dbReference type="ARBA" id="ARBA00023204"/>
    </source>
</evidence>
<feature type="region of interest" description="Disordered" evidence="9">
    <location>
        <begin position="1"/>
        <end position="118"/>
    </location>
</feature>